<reference evidence="3 4" key="1">
    <citation type="submission" date="2024-07" db="EMBL/GenBank/DDBJ databases">
        <title>Section-level genome sequencing and comparative genomics of Aspergillus sections Usti and Cavernicolus.</title>
        <authorList>
            <consortium name="Lawrence Berkeley National Laboratory"/>
            <person name="Nybo J.L."/>
            <person name="Vesth T.C."/>
            <person name="Theobald S."/>
            <person name="Frisvad J.C."/>
            <person name="Larsen T.O."/>
            <person name="Kjaerboelling I."/>
            <person name="Rothschild-Mancinelli K."/>
            <person name="Lyhne E.K."/>
            <person name="Kogle M.E."/>
            <person name="Barry K."/>
            <person name="Clum A."/>
            <person name="Na H."/>
            <person name="Ledsgaard L."/>
            <person name="Lin J."/>
            <person name="Lipzen A."/>
            <person name="Kuo A."/>
            <person name="Riley R."/>
            <person name="Mondo S."/>
            <person name="Labutti K."/>
            <person name="Haridas S."/>
            <person name="Pangalinan J."/>
            <person name="Salamov A.A."/>
            <person name="Simmons B.A."/>
            <person name="Magnuson J.K."/>
            <person name="Chen J."/>
            <person name="Drula E."/>
            <person name="Henrissat B."/>
            <person name="Wiebenga A."/>
            <person name="Lubbers R.J."/>
            <person name="Gomes A.C."/>
            <person name="Makela M.R."/>
            <person name="Stajich J."/>
            <person name="Grigoriev I.V."/>
            <person name="Mortensen U.H."/>
            <person name="De Vries R.P."/>
            <person name="Baker S.E."/>
            <person name="Andersen M.R."/>
        </authorList>
    </citation>
    <scope>NUCLEOTIDE SEQUENCE [LARGE SCALE GENOMIC DNA]</scope>
    <source>
        <strain evidence="3 4">CBS 588.65</strain>
    </source>
</reference>
<evidence type="ECO:0000313" key="4">
    <source>
        <dbReference type="Proteomes" id="UP001610334"/>
    </source>
</evidence>
<comment type="caution">
    <text evidence="3">The sequence shown here is derived from an EMBL/GenBank/DDBJ whole genome shotgun (WGS) entry which is preliminary data.</text>
</comment>
<dbReference type="Proteomes" id="UP001610334">
    <property type="component" value="Unassembled WGS sequence"/>
</dbReference>
<evidence type="ECO:0000256" key="1">
    <source>
        <dbReference type="SAM" id="Coils"/>
    </source>
</evidence>
<evidence type="ECO:0000256" key="2">
    <source>
        <dbReference type="SAM" id="MobiDB-lite"/>
    </source>
</evidence>
<accession>A0ABR4GV63</accession>
<name>A0ABR4GV63_9EURO</name>
<evidence type="ECO:0000313" key="3">
    <source>
        <dbReference type="EMBL" id="KAL2802961.1"/>
    </source>
</evidence>
<feature type="region of interest" description="Disordered" evidence="2">
    <location>
        <begin position="170"/>
        <end position="206"/>
    </location>
</feature>
<feature type="compositionally biased region" description="Acidic residues" evidence="2">
    <location>
        <begin position="186"/>
        <end position="206"/>
    </location>
</feature>
<proteinExistence type="predicted"/>
<feature type="compositionally biased region" description="Polar residues" evidence="2">
    <location>
        <begin position="170"/>
        <end position="182"/>
    </location>
</feature>
<feature type="coiled-coil region" evidence="1">
    <location>
        <begin position="33"/>
        <end position="60"/>
    </location>
</feature>
<sequence>MTNEEIMAPRPSSTTEYIARFDDASRRYLQQILRNTMATNKSLERELRDEKDRHNQAIIMLNHTRTMYEKAAISANQYYTELLQTRAGLADTQYQLGLAQEVRDSLFKDLGDTRRKLYLVDEMLDIRQMKEEGRTSLDDRGMQITDVILALEQKMEARYREELQQKDNMISRLTQASGSNQAEQGFESEELYEEEVADDESDKYAV</sequence>
<protein>
    <submittedName>
        <fullName evidence="3">Uncharacterized protein</fullName>
    </submittedName>
</protein>
<keyword evidence="4" id="KW-1185">Reference proteome</keyword>
<gene>
    <name evidence="3" type="ORF">BJX63DRAFT_437382</name>
</gene>
<organism evidence="3 4">
    <name type="scientific">Aspergillus granulosus</name>
    <dbReference type="NCBI Taxonomy" id="176169"/>
    <lineage>
        <taxon>Eukaryota</taxon>
        <taxon>Fungi</taxon>
        <taxon>Dikarya</taxon>
        <taxon>Ascomycota</taxon>
        <taxon>Pezizomycotina</taxon>
        <taxon>Eurotiomycetes</taxon>
        <taxon>Eurotiomycetidae</taxon>
        <taxon>Eurotiales</taxon>
        <taxon>Aspergillaceae</taxon>
        <taxon>Aspergillus</taxon>
        <taxon>Aspergillus subgen. Nidulantes</taxon>
    </lineage>
</organism>
<keyword evidence="1" id="KW-0175">Coiled coil</keyword>
<dbReference type="EMBL" id="JBFXLT010000156">
    <property type="protein sequence ID" value="KAL2802961.1"/>
    <property type="molecule type" value="Genomic_DNA"/>
</dbReference>